<evidence type="ECO:0000256" key="7">
    <source>
        <dbReference type="ARBA" id="ARBA00022990"/>
    </source>
</evidence>
<dbReference type="GO" id="GO:0005739">
    <property type="term" value="C:mitochondrion"/>
    <property type="evidence" value="ECO:0007669"/>
    <property type="project" value="UniProtKB-SubCell"/>
</dbReference>
<dbReference type="FunFam" id="3.60.15.10:FF:000013">
    <property type="entry name" value="Persulfide dioxygenase ETHE1, mitochondrial"/>
    <property type="match status" value="1"/>
</dbReference>
<reference evidence="17" key="1">
    <citation type="submission" date="2025-08" db="UniProtKB">
        <authorList>
            <consortium name="Ensembl"/>
        </authorList>
    </citation>
    <scope>IDENTIFICATION</scope>
</reference>
<evidence type="ECO:0000256" key="13">
    <source>
        <dbReference type="ARBA" id="ARBA00066686"/>
    </source>
</evidence>
<dbReference type="PANTHER" id="PTHR43084:SF1">
    <property type="entry name" value="PERSULFIDE DIOXYGENASE ETHE1, MITOCHONDRIAL"/>
    <property type="match status" value="1"/>
</dbReference>
<evidence type="ECO:0000256" key="4">
    <source>
        <dbReference type="ARBA" id="ARBA00022723"/>
    </source>
</evidence>
<dbReference type="Ensembl" id="ENSKMAT00000027249.1">
    <property type="protein sequence ID" value="ENSKMAP00000026910.1"/>
    <property type="gene ID" value="ENSKMAG00000019934.1"/>
</dbReference>
<name>A0A3Q3BBP8_KRYMA</name>
<dbReference type="PANTHER" id="PTHR43084">
    <property type="entry name" value="PERSULFIDE DIOXYGENASE ETHE1"/>
    <property type="match status" value="1"/>
</dbReference>
<keyword evidence="9" id="KW-0408">Iron</keyword>
<keyword evidence="5" id="KW-0809">Transit peptide</keyword>
<evidence type="ECO:0000313" key="17">
    <source>
        <dbReference type="Ensembl" id="ENSKMAP00000026910.1"/>
    </source>
</evidence>
<keyword evidence="18" id="KW-1185">Reference proteome</keyword>
<dbReference type="GO" id="GO:0006749">
    <property type="term" value="P:glutathione metabolic process"/>
    <property type="evidence" value="ECO:0007669"/>
    <property type="project" value="InterPro"/>
</dbReference>
<dbReference type="OMA" id="GTWQYLI"/>
<dbReference type="CDD" id="cd07724">
    <property type="entry name" value="POD-like_MBL-fold"/>
    <property type="match status" value="1"/>
</dbReference>
<reference evidence="17" key="2">
    <citation type="submission" date="2025-09" db="UniProtKB">
        <authorList>
            <consortium name="Ensembl"/>
        </authorList>
    </citation>
    <scope>IDENTIFICATION</scope>
</reference>
<dbReference type="Pfam" id="PF00753">
    <property type="entry name" value="Lactamase_B"/>
    <property type="match status" value="2"/>
</dbReference>
<dbReference type="AlphaFoldDB" id="A0A3Q3BBP8"/>
<evidence type="ECO:0000256" key="6">
    <source>
        <dbReference type="ARBA" id="ARBA00022964"/>
    </source>
</evidence>
<dbReference type="GeneTree" id="ENSGT00940000159046"/>
<evidence type="ECO:0000256" key="5">
    <source>
        <dbReference type="ARBA" id="ARBA00022946"/>
    </source>
</evidence>
<evidence type="ECO:0000256" key="14">
    <source>
        <dbReference type="ARBA" id="ARBA00067300"/>
    </source>
</evidence>
<keyword evidence="6" id="KW-0223">Dioxygenase</keyword>
<evidence type="ECO:0000256" key="9">
    <source>
        <dbReference type="ARBA" id="ARBA00023004"/>
    </source>
</evidence>
<comment type="similarity">
    <text evidence="3">Belongs to the metallo-beta-lactamase superfamily. Glyoxalase II family.</text>
</comment>
<comment type="catalytic activity">
    <reaction evidence="11">
        <text>S-sulfanylglutathione + O2 + H2O = sulfite + glutathione + 2 H(+)</text>
        <dbReference type="Rhea" id="RHEA:12981"/>
        <dbReference type="ChEBI" id="CHEBI:15377"/>
        <dbReference type="ChEBI" id="CHEBI:15378"/>
        <dbReference type="ChEBI" id="CHEBI:15379"/>
        <dbReference type="ChEBI" id="CHEBI:17359"/>
        <dbReference type="ChEBI" id="CHEBI:57925"/>
        <dbReference type="ChEBI" id="CHEBI:58905"/>
        <dbReference type="EC" id="1.13.11.18"/>
    </reaction>
</comment>
<evidence type="ECO:0000256" key="2">
    <source>
        <dbReference type="ARBA" id="ARBA00004173"/>
    </source>
</evidence>
<proteinExistence type="inferred from homology"/>
<dbReference type="InterPro" id="IPR051682">
    <property type="entry name" value="Mito_Persulfide_Diox"/>
</dbReference>
<feature type="domain" description="Metallo-beta-lactamase" evidence="16">
    <location>
        <begin position="38"/>
        <end position="199"/>
    </location>
</feature>
<evidence type="ECO:0000256" key="11">
    <source>
        <dbReference type="ARBA" id="ARBA00050990"/>
    </source>
</evidence>
<dbReference type="SMART" id="SM00849">
    <property type="entry name" value="Lactamase_B"/>
    <property type="match status" value="1"/>
</dbReference>
<organism evidence="17 18">
    <name type="scientific">Kryptolebias marmoratus</name>
    <name type="common">Mangrove killifish</name>
    <name type="synonym">Rivulus marmoratus</name>
    <dbReference type="NCBI Taxonomy" id="37003"/>
    <lineage>
        <taxon>Eukaryota</taxon>
        <taxon>Metazoa</taxon>
        <taxon>Chordata</taxon>
        <taxon>Craniata</taxon>
        <taxon>Vertebrata</taxon>
        <taxon>Euteleostomi</taxon>
        <taxon>Actinopterygii</taxon>
        <taxon>Neopterygii</taxon>
        <taxon>Teleostei</taxon>
        <taxon>Neoteleostei</taxon>
        <taxon>Acanthomorphata</taxon>
        <taxon>Ovalentaria</taxon>
        <taxon>Atherinomorphae</taxon>
        <taxon>Cyprinodontiformes</taxon>
        <taxon>Rivulidae</taxon>
        <taxon>Kryptolebias</taxon>
    </lineage>
</organism>
<evidence type="ECO:0000259" key="16">
    <source>
        <dbReference type="SMART" id="SM00849"/>
    </source>
</evidence>
<comment type="subunit">
    <text evidence="12">Homodimer. Monomer. Interacts with TST. May interact with RELA.</text>
</comment>
<dbReference type="SUPFAM" id="SSF56281">
    <property type="entry name" value="Metallo-hydrolase/oxidoreductase"/>
    <property type="match status" value="1"/>
</dbReference>
<dbReference type="GO" id="GO:0050313">
    <property type="term" value="F:sulfur dioxygenase activity"/>
    <property type="evidence" value="ECO:0007669"/>
    <property type="project" value="UniProtKB-EC"/>
</dbReference>
<dbReference type="Proteomes" id="UP000264800">
    <property type="component" value="Unplaced"/>
</dbReference>
<evidence type="ECO:0000256" key="8">
    <source>
        <dbReference type="ARBA" id="ARBA00023002"/>
    </source>
</evidence>
<comment type="subcellular location">
    <subcellularLocation>
        <location evidence="2">Mitochondrion</location>
    </subcellularLocation>
</comment>
<accession>A0A3Q3BBP8</accession>
<keyword evidence="7" id="KW-0007">Acetylation</keyword>
<evidence type="ECO:0000256" key="1">
    <source>
        <dbReference type="ARBA" id="ARBA00001954"/>
    </source>
</evidence>
<evidence type="ECO:0000256" key="3">
    <source>
        <dbReference type="ARBA" id="ARBA00006759"/>
    </source>
</evidence>
<dbReference type="EC" id="1.13.11.18" evidence="13"/>
<dbReference type="GO" id="GO:0070813">
    <property type="term" value="P:hydrogen sulfide metabolic process"/>
    <property type="evidence" value="ECO:0007669"/>
    <property type="project" value="TreeGrafter"/>
</dbReference>
<evidence type="ECO:0000256" key="15">
    <source>
        <dbReference type="ARBA" id="ARBA00077964"/>
    </source>
</evidence>
<comment type="cofactor">
    <cofactor evidence="1">
        <name>Fe(2+)</name>
        <dbReference type="ChEBI" id="CHEBI:29033"/>
    </cofactor>
</comment>
<dbReference type="GO" id="GO:0046872">
    <property type="term" value="F:metal ion binding"/>
    <property type="evidence" value="ECO:0007669"/>
    <property type="project" value="UniProtKB-KW"/>
</dbReference>
<evidence type="ECO:0000313" key="18">
    <source>
        <dbReference type="Proteomes" id="UP000264800"/>
    </source>
</evidence>
<evidence type="ECO:0000256" key="12">
    <source>
        <dbReference type="ARBA" id="ARBA00065219"/>
    </source>
</evidence>
<protein>
    <recommendedName>
        <fullName evidence="14">Persulfide dioxygenase ETHE1, mitochondrial</fullName>
        <ecNumber evidence="13">1.13.11.18</ecNumber>
    </recommendedName>
    <alternativeName>
        <fullName evidence="15">Sulfur dioxygenase ETHE1</fullName>
    </alternativeName>
</protein>
<dbReference type="Gene3D" id="3.60.15.10">
    <property type="entry name" value="Ribonuclease Z/Hydroxyacylglutathione hydrolase-like"/>
    <property type="match status" value="1"/>
</dbReference>
<dbReference type="InterPro" id="IPR001279">
    <property type="entry name" value="Metallo-B-lactamas"/>
</dbReference>
<keyword evidence="10" id="KW-0496">Mitochondrion</keyword>
<evidence type="ECO:0000256" key="10">
    <source>
        <dbReference type="ARBA" id="ARBA00023128"/>
    </source>
</evidence>
<dbReference type="InterPro" id="IPR036866">
    <property type="entry name" value="RibonucZ/Hydroxyglut_hydro"/>
</dbReference>
<sequence length="256" mass="28327">HGFHRGRSAHQRLRQNGLPQSFFNSLVLPVQLFEKESCTYTYLLADKSTKEAVIIDPVLETLDRDVKLVKELGLSLKFAVNTHCHADHITSTGLMKKQVDGLKSAISKFSGAAADIKLSEGDEIKFGKFHLSVRETPGHTDGCITLVLCDQSMAFTGDALLIRGCGRTDFQQGSSTKLYQSVHEKILSLPKECLLYPAHDYLGQTVSTVGEELKFNPRLTKSLEEFEKIMANLNLDRPKKMDVAVPANLLCGVHGL</sequence>
<dbReference type="InterPro" id="IPR044528">
    <property type="entry name" value="POD-like_MBL-fold"/>
</dbReference>
<keyword evidence="4" id="KW-0479">Metal-binding</keyword>
<keyword evidence="8" id="KW-0560">Oxidoreductase</keyword>